<dbReference type="RefSeq" id="WP_127829341.1">
    <property type="nucleotide sequence ID" value="NZ_RZYA01000008.1"/>
</dbReference>
<dbReference type="Proteomes" id="UP000283128">
    <property type="component" value="Unassembled WGS sequence"/>
</dbReference>
<dbReference type="Pfam" id="PF03413">
    <property type="entry name" value="PepSY"/>
    <property type="match status" value="1"/>
</dbReference>
<evidence type="ECO:0000313" key="2">
    <source>
        <dbReference type="EMBL" id="RVU23057.1"/>
    </source>
</evidence>
<dbReference type="AlphaFoldDB" id="A0A437PLC3"/>
<name>A0A437PLC3_9ACTN</name>
<comment type="caution">
    <text evidence="2">The sequence shown here is derived from an EMBL/GenBank/DDBJ whole genome shotgun (WGS) entry which is preliminary data.</text>
</comment>
<dbReference type="OrthoDB" id="5772663at2"/>
<evidence type="ECO:0000313" key="3">
    <source>
        <dbReference type="Proteomes" id="UP000283128"/>
    </source>
</evidence>
<reference evidence="2 3" key="1">
    <citation type="submission" date="2019-01" db="EMBL/GenBank/DDBJ databases">
        <title>Genome sequences of Streptomyces and Rhizobium isolates collected from root and soil.</title>
        <authorList>
            <person name="Chhettri S."/>
            <person name="Sevigny J.L."/>
            <person name="Sen A."/>
            <person name="Ennis N."/>
            <person name="Tisa L."/>
        </authorList>
    </citation>
    <scope>NUCLEOTIDE SEQUENCE [LARGE SCALE GENOMIC DNA]</scope>
    <source>
        <strain evidence="2 3">San01</strain>
    </source>
</reference>
<feature type="domain" description="PepSY" evidence="1">
    <location>
        <begin position="20"/>
        <end position="81"/>
    </location>
</feature>
<dbReference type="EMBL" id="RZYA01000008">
    <property type="protein sequence ID" value="RVU23057.1"/>
    <property type="molecule type" value="Genomic_DNA"/>
</dbReference>
<dbReference type="InterPro" id="IPR025711">
    <property type="entry name" value="PepSY"/>
</dbReference>
<accession>A0A437PLC3</accession>
<gene>
    <name evidence="2" type="ORF">EOT10_18495</name>
</gene>
<keyword evidence="3" id="KW-1185">Reference proteome</keyword>
<sequence>MRRIDSEQARHIVEAGKVMPRDELERIAAARHPARKDVLGFEYGEDETAPGRYRFAVEVEDAAGVVWWIELNAHTGEILEEDNSANR</sequence>
<proteinExistence type="predicted"/>
<protein>
    <submittedName>
        <fullName evidence="2">Peptidase</fullName>
    </submittedName>
</protein>
<organism evidence="2 3">
    <name type="scientific">Streptomyces antnestii</name>
    <dbReference type="NCBI Taxonomy" id="2494256"/>
    <lineage>
        <taxon>Bacteria</taxon>
        <taxon>Bacillati</taxon>
        <taxon>Actinomycetota</taxon>
        <taxon>Actinomycetes</taxon>
        <taxon>Kitasatosporales</taxon>
        <taxon>Streptomycetaceae</taxon>
        <taxon>Streptomyces</taxon>
    </lineage>
</organism>
<evidence type="ECO:0000259" key="1">
    <source>
        <dbReference type="Pfam" id="PF03413"/>
    </source>
</evidence>